<name>A0ABM1Y4R0_AEDAL</name>
<comment type="similarity">
    <text evidence="1">Belongs to the AB hydrolase superfamily. Lipase family.</text>
</comment>
<evidence type="ECO:0000256" key="1">
    <source>
        <dbReference type="ARBA" id="ARBA00010701"/>
    </source>
</evidence>
<dbReference type="SUPFAM" id="SSF53474">
    <property type="entry name" value="alpha/beta-Hydrolases"/>
    <property type="match status" value="1"/>
</dbReference>
<organism evidence="4 5">
    <name type="scientific">Aedes albopictus</name>
    <name type="common">Asian tiger mosquito</name>
    <name type="synonym">Stegomyia albopicta</name>
    <dbReference type="NCBI Taxonomy" id="7160"/>
    <lineage>
        <taxon>Eukaryota</taxon>
        <taxon>Metazoa</taxon>
        <taxon>Ecdysozoa</taxon>
        <taxon>Arthropoda</taxon>
        <taxon>Hexapoda</taxon>
        <taxon>Insecta</taxon>
        <taxon>Pterygota</taxon>
        <taxon>Neoptera</taxon>
        <taxon>Endopterygota</taxon>
        <taxon>Diptera</taxon>
        <taxon>Nematocera</taxon>
        <taxon>Culicoidea</taxon>
        <taxon>Culicidae</taxon>
        <taxon>Culicinae</taxon>
        <taxon>Aedini</taxon>
        <taxon>Aedes</taxon>
        <taxon>Stegomyia</taxon>
    </lineage>
</organism>
<dbReference type="InterPro" id="IPR025483">
    <property type="entry name" value="Lipase_euk"/>
</dbReference>
<proteinExistence type="inferred from homology"/>
<feature type="signal peptide" evidence="2">
    <location>
        <begin position="1"/>
        <end position="20"/>
    </location>
</feature>
<dbReference type="GeneID" id="109413634"/>
<keyword evidence="5" id="KW-1185">Reference proteome</keyword>
<evidence type="ECO:0000256" key="2">
    <source>
        <dbReference type="SAM" id="SignalP"/>
    </source>
</evidence>
<dbReference type="PIRSF" id="PIRSF000862">
    <property type="entry name" value="Steryl_ester_lip"/>
    <property type="match status" value="1"/>
</dbReference>
<accession>A0ABM1Y4R0</accession>
<dbReference type="Pfam" id="PF04083">
    <property type="entry name" value="Abhydro_lipase"/>
    <property type="match status" value="1"/>
</dbReference>
<keyword evidence="2" id="KW-0732">Signal</keyword>
<dbReference type="InterPro" id="IPR029058">
    <property type="entry name" value="AB_hydrolase_fold"/>
</dbReference>
<sequence>MKVILQLVLIVIPSFIRTEAIDVTGGRSGTIIVTSQHGKSSNGLSMGIKNFDRAAGRQRSASYERDLVIDTIEAADYPAEIHVVTTKDGYILKLHRIADPALQKDTDYSDEEQTVNASGGCQGVVLLMHGLFSTAADFVVTGPESGLAFVLADAGFDVWMGNARGTRFSRKNLHRTPKEAAFWDFSWHEIGTGDLPAIIDYILRLTTQRKLFYVGHNQGVTALLALLAEKPRYNRKISIAAGMAPVAYLGNGNNEIVKNLAKFNDQLWKTLNTLNIFELTPTESVLQFLGNIICSGEAPTQTVCSDLLAEMFGYSSDQAKLLLPGMLDNVMTGISTKQLIHYGQLIQSRKFQQFDYISFLTNMQRYKQVKPPEYDLSRVSVPFVLFSGSREFFTSPMDFQKLVKNLPNVESQSELPAWGHMDFIYNAQVYLKVYSKIIEFMQNYSSSNTGNTSVHSIQT</sequence>
<dbReference type="Proteomes" id="UP000069940">
    <property type="component" value="Unassembled WGS sequence"/>
</dbReference>
<dbReference type="Gene3D" id="3.40.50.1820">
    <property type="entry name" value="alpha/beta hydrolase"/>
    <property type="match status" value="1"/>
</dbReference>
<feature type="domain" description="Partial AB-hydrolase lipase" evidence="3">
    <location>
        <begin position="70"/>
        <end position="141"/>
    </location>
</feature>
<evidence type="ECO:0000313" key="4">
    <source>
        <dbReference type="EnsemblMetazoa" id="AALFPA23_005703.P7313"/>
    </source>
</evidence>
<dbReference type="EnsemblMetazoa" id="AALFPA23_005703.R7313">
    <property type="protein sequence ID" value="AALFPA23_005703.P7313"/>
    <property type="gene ID" value="AALFPA23_005703"/>
</dbReference>
<dbReference type="InterPro" id="IPR006693">
    <property type="entry name" value="AB_hydrolase_lipase"/>
</dbReference>
<evidence type="ECO:0000259" key="3">
    <source>
        <dbReference type="Pfam" id="PF04083"/>
    </source>
</evidence>
<evidence type="ECO:0000313" key="5">
    <source>
        <dbReference type="Proteomes" id="UP000069940"/>
    </source>
</evidence>
<reference evidence="5" key="1">
    <citation type="journal article" date="2015" name="Proc. Natl. Acad. Sci. U.S.A.">
        <title>Genome sequence of the Asian Tiger mosquito, Aedes albopictus, reveals insights into its biology, genetics, and evolution.</title>
        <authorList>
            <person name="Chen X.G."/>
            <person name="Jiang X."/>
            <person name="Gu J."/>
            <person name="Xu M."/>
            <person name="Wu Y."/>
            <person name="Deng Y."/>
            <person name="Zhang C."/>
            <person name="Bonizzoni M."/>
            <person name="Dermauw W."/>
            <person name="Vontas J."/>
            <person name="Armbruster P."/>
            <person name="Huang X."/>
            <person name="Yang Y."/>
            <person name="Zhang H."/>
            <person name="He W."/>
            <person name="Peng H."/>
            <person name="Liu Y."/>
            <person name="Wu K."/>
            <person name="Chen J."/>
            <person name="Lirakis M."/>
            <person name="Topalis P."/>
            <person name="Van Leeuwen T."/>
            <person name="Hall A.B."/>
            <person name="Jiang X."/>
            <person name="Thorpe C."/>
            <person name="Mueller R.L."/>
            <person name="Sun C."/>
            <person name="Waterhouse R.M."/>
            <person name="Yan G."/>
            <person name="Tu Z.J."/>
            <person name="Fang X."/>
            <person name="James A.A."/>
        </authorList>
    </citation>
    <scope>NUCLEOTIDE SEQUENCE [LARGE SCALE GENOMIC DNA]</scope>
    <source>
        <strain evidence="5">Foshan</strain>
    </source>
</reference>
<dbReference type="PANTHER" id="PTHR11005">
    <property type="entry name" value="LYSOSOMAL ACID LIPASE-RELATED"/>
    <property type="match status" value="1"/>
</dbReference>
<feature type="chain" id="PRO_5046332407" description="Partial AB-hydrolase lipase domain-containing protein" evidence="2">
    <location>
        <begin position="21"/>
        <end position="459"/>
    </location>
</feature>
<dbReference type="RefSeq" id="XP_029720863.2">
    <property type="nucleotide sequence ID" value="XM_029865003.2"/>
</dbReference>
<reference evidence="4" key="2">
    <citation type="submission" date="2025-05" db="UniProtKB">
        <authorList>
            <consortium name="EnsemblMetazoa"/>
        </authorList>
    </citation>
    <scope>IDENTIFICATION</scope>
    <source>
        <strain evidence="4">Foshan</strain>
    </source>
</reference>
<protein>
    <recommendedName>
        <fullName evidence="3">Partial AB-hydrolase lipase domain-containing protein</fullName>
    </recommendedName>
</protein>